<proteinExistence type="predicted"/>
<sequence>METGAGEDHGASTVVTESTPTAYHNENQKQAVQPVNICESKMNSSSSVSVFTTQLISVTDAESTDSLKSAHAGREPPHKPVDPGHGPQHNDYADTRDV</sequence>
<feature type="compositionally biased region" description="Basic and acidic residues" evidence="1">
    <location>
        <begin position="72"/>
        <end position="82"/>
    </location>
</feature>
<feature type="region of interest" description="Disordered" evidence="1">
    <location>
        <begin position="61"/>
        <end position="98"/>
    </location>
</feature>
<feature type="compositionally biased region" description="Basic and acidic residues" evidence="1">
    <location>
        <begin position="1"/>
        <end position="10"/>
    </location>
</feature>
<evidence type="ECO:0000313" key="3">
    <source>
        <dbReference type="Proteomes" id="UP000316621"/>
    </source>
</evidence>
<dbReference type="AlphaFoldDB" id="A0A4Y7IN57"/>
<dbReference type="Gramene" id="RZC49240">
    <property type="protein sequence ID" value="RZC49240"/>
    <property type="gene ID" value="C5167_017670"/>
</dbReference>
<name>A0A4Y7IN57_PAPSO</name>
<dbReference type="EMBL" id="CM010716">
    <property type="protein sequence ID" value="RZC49240.1"/>
    <property type="molecule type" value="Genomic_DNA"/>
</dbReference>
<reference evidence="2 3" key="1">
    <citation type="journal article" date="2018" name="Science">
        <title>The opium poppy genome and morphinan production.</title>
        <authorList>
            <person name="Guo L."/>
            <person name="Winzer T."/>
            <person name="Yang X."/>
            <person name="Li Y."/>
            <person name="Ning Z."/>
            <person name="He Z."/>
            <person name="Teodor R."/>
            <person name="Lu Y."/>
            <person name="Bowser T.A."/>
            <person name="Graham I.A."/>
            <person name="Ye K."/>
        </authorList>
    </citation>
    <scope>NUCLEOTIDE SEQUENCE [LARGE SCALE GENOMIC DNA]</scope>
    <source>
        <strain evidence="3">cv. HN1</strain>
        <tissue evidence="2">Leaves</tissue>
    </source>
</reference>
<keyword evidence="3" id="KW-1185">Reference proteome</keyword>
<evidence type="ECO:0000256" key="1">
    <source>
        <dbReference type="SAM" id="MobiDB-lite"/>
    </source>
</evidence>
<organism evidence="2 3">
    <name type="scientific">Papaver somniferum</name>
    <name type="common">Opium poppy</name>
    <dbReference type="NCBI Taxonomy" id="3469"/>
    <lineage>
        <taxon>Eukaryota</taxon>
        <taxon>Viridiplantae</taxon>
        <taxon>Streptophyta</taxon>
        <taxon>Embryophyta</taxon>
        <taxon>Tracheophyta</taxon>
        <taxon>Spermatophyta</taxon>
        <taxon>Magnoliopsida</taxon>
        <taxon>Ranunculales</taxon>
        <taxon>Papaveraceae</taxon>
        <taxon>Papaveroideae</taxon>
        <taxon>Papaver</taxon>
    </lineage>
</organism>
<accession>A0A4Y7IN57</accession>
<protein>
    <submittedName>
        <fullName evidence="2">Uncharacterized protein</fullName>
    </submittedName>
</protein>
<feature type="compositionally biased region" description="Polar residues" evidence="1">
    <location>
        <begin position="13"/>
        <end position="29"/>
    </location>
</feature>
<gene>
    <name evidence="2" type="ORF">C5167_017670</name>
</gene>
<feature type="region of interest" description="Disordered" evidence="1">
    <location>
        <begin position="1"/>
        <end position="29"/>
    </location>
</feature>
<evidence type="ECO:0000313" key="2">
    <source>
        <dbReference type="EMBL" id="RZC49240.1"/>
    </source>
</evidence>
<dbReference type="Proteomes" id="UP000316621">
    <property type="component" value="Chromosome 2"/>
</dbReference>